<keyword evidence="6" id="KW-0804">Transcription</keyword>
<dbReference type="Gene3D" id="1.10.8.60">
    <property type="match status" value="1"/>
</dbReference>
<evidence type="ECO:0000259" key="8">
    <source>
        <dbReference type="PROSITE" id="PS50045"/>
    </source>
</evidence>
<dbReference type="Pfam" id="PF25601">
    <property type="entry name" value="AAA_lid_14"/>
    <property type="match status" value="1"/>
</dbReference>
<dbReference type="InterPro" id="IPR027417">
    <property type="entry name" value="P-loop_NTPase"/>
</dbReference>
<dbReference type="RefSeq" id="WP_097805613.1">
    <property type="nucleotide sequence ID" value="NZ_FXYH01000012.1"/>
</dbReference>
<dbReference type="SMART" id="SM00448">
    <property type="entry name" value="REC"/>
    <property type="match status" value="1"/>
</dbReference>
<dbReference type="EMBL" id="FXYH01000012">
    <property type="protein sequence ID" value="SMX45845.1"/>
    <property type="molecule type" value="Genomic_DNA"/>
</dbReference>
<dbReference type="Proteomes" id="UP000220836">
    <property type="component" value="Unassembled WGS sequence"/>
</dbReference>
<dbReference type="PRINTS" id="PR01590">
    <property type="entry name" value="HTHFIS"/>
</dbReference>
<dbReference type="PANTHER" id="PTHR32071">
    <property type="entry name" value="TRANSCRIPTIONAL REGULATORY PROTEIN"/>
    <property type="match status" value="1"/>
</dbReference>
<evidence type="ECO:0000313" key="10">
    <source>
        <dbReference type="EMBL" id="SMX45845.1"/>
    </source>
</evidence>
<dbReference type="Pfam" id="PF00158">
    <property type="entry name" value="Sigma54_activat"/>
    <property type="match status" value="1"/>
</dbReference>
<feature type="modified residue" description="4-aspartylphosphate" evidence="7">
    <location>
        <position position="54"/>
    </location>
</feature>
<dbReference type="InterPro" id="IPR002197">
    <property type="entry name" value="HTH_Fis"/>
</dbReference>
<keyword evidence="3" id="KW-0067">ATP-binding</keyword>
<evidence type="ECO:0000256" key="4">
    <source>
        <dbReference type="ARBA" id="ARBA00023012"/>
    </source>
</evidence>
<dbReference type="GO" id="GO:0006355">
    <property type="term" value="P:regulation of DNA-templated transcription"/>
    <property type="evidence" value="ECO:0007669"/>
    <property type="project" value="InterPro"/>
</dbReference>
<reference evidence="10 11" key="1">
    <citation type="submission" date="2017-05" db="EMBL/GenBank/DDBJ databases">
        <authorList>
            <person name="Song R."/>
            <person name="Chenine A.L."/>
            <person name="Ruprecht R.M."/>
        </authorList>
    </citation>
    <scope>NUCLEOTIDE SEQUENCE [LARGE SCALE GENOMIC DNA]</scope>
    <source>
        <strain evidence="10 11">CECT 8663</strain>
    </source>
</reference>
<keyword evidence="2" id="KW-0547">Nucleotide-binding</keyword>
<dbReference type="InterPro" id="IPR011006">
    <property type="entry name" value="CheY-like_superfamily"/>
</dbReference>
<organism evidence="10 11">
    <name type="scientific">Pelagimonas varians</name>
    <dbReference type="NCBI Taxonomy" id="696760"/>
    <lineage>
        <taxon>Bacteria</taxon>
        <taxon>Pseudomonadati</taxon>
        <taxon>Pseudomonadota</taxon>
        <taxon>Alphaproteobacteria</taxon>
        <taxon>Rhodobacterales</taxon>
        <taxon>Roseobacteraceae</taxon>
        <taxon>Pelagimonas</taxon>
    </lineage>
</organism>
<accession>A0A238KSP4</accession>
<dbReference type="AlphaFoldDB" id="A0A238KSP4"/>
<evidence type="ECO:0000256" key="1">
    <source>
        <dbReference type="ARBA" id="ARBA00022553"/>
    </source>
</evidence>
<sequence>MTLPRVLIVDDDREMRVSLAHLLESAKYEVVVVSNALDGLAAIQSSDLDVIISDVRMPEMDGLEFLVRAREICRIPVILISAHGDIPMAVTALQDGAYSFVEKPFDPRRLLGILKNAIRLKRLEDSTVALQDRLAELTDLERILIGNCDQIGVVRDLIFDFANSRANVLILGRTGTGKELVARALHDLSADPSAPFVAANCAAIPPERFEETVFGNSENPRGLMSQAGGGTLFLDELSSMPLETQAKFLRTIETKKFQRIGEAEIQSVELRVISAASAQIEQRVKDQTFRGDLLFRLNTLTIELPDLADRGEDVLLLTRHYIARFSQLYEVAAPSLSNDDLSALMAHDWPGNVRELQSVAERRVLAERRGGGSIRLAIANQATPQAFPTTLRDSVAMFERELIGRAIQLENGRMEDVAASLGIGRRTLNEKVVKLGLDKDALLSNKS</sequence>
<dbReference type="InterPro" id="IPR001789">
    <property type="entry name" value="Sig_transdc_resp-reg_receiver"/>
</dbReference>
<dbReference type="GO" id="GO:0043565">
    <property type="term" value="F:sequence-specific DNA binding"/>
    <property type="evidence" value="ECO:0007669"/>
    <property type="project" value="InterPro"/>
</dbReference>
<evidence type="ECO:0000259" key="9">
    <source>
        <dbReference type="PROSITE" id="PS50110"/>
    </source>
</evidence>
<dbReference type="Pfam" id="PF00072">
    <property type="entry name" value="Response_reg"/>
    <property type="match status" value="1"/>
</dbReference>
<feature type="domain" description="Response regulatory" evidence="9">
    <location>
        <begin position="5"/>
        <end position="118"/>
    </location>
</feature>
<dbReference type="PROSITE" id="PS50110">
    <property type="entry name" value="RESPONSE_REGULATORY"/>
    <property type="match status" value="1"/>
</dbReference>
<dbReference type="SUPFAM" id="SSF52540">
    <property type="entry name" value="P-loop containing nucleoside triphosphate hydrolases"/>
    <property type="match status" value="1"/>
</dbReference>
<evidence type="ECO:0000256" key="2">
    <source>
        <dbReference type="ARBA" id="ARBA00022741"/>
    </source>
</evidence>
<dbReference type="OrthoDB" id="9802388at2"/>
<dbReference type="InterPro" id="IPR002078">
    <property type="entry name" value="Sigma_54_int"/>
</dbReference>
<dbReference type="InterPro" id="IPR003593">
    <property type="entry name" value="AAA+_ATPase"/>
</dbReference>
<keyword evidence="11" id="KW-1185">Reference proteome</keyword>
<feature type="domain" description="Sigma-54 factor interaction" evidence="8">
    <location>
        <begin position="144"/>
        <end position="365"/>
    </location>
</feature>
<evidence type="ECO:0000256" key="5">
    <source>
        <dbReference type="ARBA" id="ARBA00023015"/>
    </source>
</evidence>
<evidence type="ECO:0000256" key="7">
    <source>
        <dbReference type="PROSITE-ProRule" id="PRU00169"/>
    </source>
</evidence>
<keyword evidence="5" id="KW-0805">Transcription regulation</keyword>
<protein>
    <submittedName>
        <fullName evidence="10">C4-dicarboxylate transport transcriptional regulatory protein DctD</fullName>
    </submittedName>
</protein>
<dbReference type="InterPro" id="IPR009057">
    <property type="entry name" value="Homeodomain-like_sf"/>
</dbReference>
<evidence type="ECO:0000256" key="6">
    <source>
        <dbReference type="ARBA" id="ARBA00023163"/>
    </source>
</evidence>
<keyword evidence="4" id="KW-0902">Two-component regulatory system</keyword>
<dbReference type="PANTHER" id="PTHR32071:SF57">
    <property type="entry name" value="C4-DICARBOXYLATE TRANSPORT TRANSCRIPTIONAL REGULATORY PROTEIN DCTD"/>
    <property type="match status" value="1"/>
</dbReference>
<dbReference type="Gene3D" id="3.40.50.2300">
    <property type="match status" value="1"/>
</dbReference>
<dbReference type="PROSITE" id="PS50045">
    <property type="entry name" value="SIGMA54_INTERACT_4"/>
    <property type="match status" value="1"/>
</dbReference>
<dbReference type="SUPFAM" id="SSF52172">
    <property type="entry name" value="CheY-like"/>
    <property type="match status" value="1"/>
</dbReference>
<dbReference type="SMART" id="SM00382">
    <property type="entry name" value="AAA"/>
    <property type="match status" value="1"/>
</dbReference>
<dbReference type="Gene3D" id="3.40.50.300">
    <property type="entry name" value="P-loop containing nucleotide triphosphate hydrolases"/>
    <property type="match status" value="1"/>
</dbReference>
<evidence type="ECO:0000313" key="11">
    <source>
        <dbReference type="Proteomes" id="UP000220836"/>
    </source>
</evidence>
<name>A0A238KSP4_9RHOB</name>
<proteinExistence type="predicted"/>
<evidence type="ECO:0000256" key="3">
    <source>
        <dbReference type="ARBA" id="ARBA00022840"/>
    </source>
</evidence>
<dbReference type="FunFam" id="3.40.50.2300:FF:000018">
    <property type="entry name" value="DNA-binding transcriptional regulator NtrC"/>
    <property type="match status" value="1"/>
</dbReference>
<dbReference type="GO" id="GO:0005524">
    <property type="term" value="F:ATP binding"/>
    <property type="evidence" value="ECO:0007669"/>
    <property type="project" value="UniProtKB-KW"/>
</dbReference>
<dbReference type="SUPFAM" id="SSF46689">
    <property type="entry name" value="Homeodomain-like"/>
    <property type="match status" value="1"/>
</dbReference>
<dbReference type="CDD" id="cd00009">
    <property type="entry name" value="AAA"/>
    <property type="match status" value="1"/>
</dbReference>
<dbReference type="GO" id="GO:0000160">
    <property type="term" value="P:phosphorelay signal transduction system"/>
    <property type="evidence" value="ECO:0007669"/>
    <property type="project" value="UniProtKB-KW"/>
</dbReference>
<dbReference type="Gene3D" id="1.10.10.60">
    <property type="entry name" value="Homeodomain-like"/>
    <property type="match status" value="1"/>
</dbReference>
<gene>
    <name evidence="10" type="primary">dctD_3</name>
    <name evidence="10" type="ORF">PEV8663_03128</name>
</gene>
<keyword evidence="1 7" id="KW-0597">Phosphoprotein</keyword>
<dbReference type="InterPro" id="IPR058031">
    <property type="entry name" value="AAA_lid_NorR"/>
</dbReference>
<dbReference type="Pfam" id="PF02954">
    <property type="entry name" value="HTH_8"/>
    <property type="match status" value="1"/>
</dbReference>